<dbReference type="Gene3D" id="2.30.310.10">
    <property type="entry name" value="ibrinogen binding protein from staphylococcus aureus domain"/>
    <property type="match status" value="1"/>
</dbReference>
<dbReference type="HAMAP" id="MF_00844_B">
    <property type="entry name" value="RqcH_B"/>
    <property type="match status" value="1"/>
</dbReference>
<dbReference type="InterPro" id="IPR043682">
    <property type="entry name" value="RqcH_bacterial"/>
</dbReference>
<gene>
    <name evidence="7" type="ORF">MNEG_2815</name>
</gene>
<feature type="compositionally biased region" description="Gly residues" evidence="5">
    <location>
        <begin position="570"/>
        <end position="579"/>
    </location>
</feature>
<proteinExistence type="inferred from homology"/>
<keyword evidence="8" id="KW-1185">Reference proteome</keyword>
<dbReference type="InterPro" id="IPR008532">
    <property type="entry name" value="NFACT_RNA-bd"/>
</dbReference>
<dbReference type="OrthoDB" id="436717at2759"/>
<sequence>MRNGDVECRWRLASLATAHQQQQQHRGAASATTASSQQQEQQQQQERQRQQSAPAVRSSKQTLDYTALCACVQELQAQWVPSKVEEVVQPDAYTLSLRLRTPLRQGWLHLSWHPTAARLSAGAPPPRGAASEAFSFAAAASQQLKGLVLSGADIPQQWERVAQLQFGVRPGDPPSRMVYCEIMANYSNVILTDGAGVVVSAGHQVGGRMSSLRQVQQGRPYALPPAAGGVAPGAAEPLELWRANVSRAAELAAAPQQSSREEGPQAAEEAQVRAQRKQKHGGGGGGGGRATVLGGCVRAYHGVSPSLAEELCAAAGVQPRAHPSEVSDGEWGALHAAWRGWLERLESGSYAATLDEAGGRFSVLGGYSKHFESVHELVEAYYSSLQASELHASLHQKLTAAARGALKKARSRVTAFQQQLAAAEGVGAVQRRADIIMANVYRIEEGATVLEAEDWDSGEAVSIPLDPEKTAVEQAEALYKRARKLRRALDAVAPLLEAALADAEYLEQVESEVAQLAVYEGPDDLAALREVRDELVEAGAIRAPPEAGLAAKAAAKGRKATKKDKQRSGGAAGAAGGQGFRRFESPGGFAILVGRNNKQNDVLSHQVANPQDLWMHVRGMPGSHTLLRVEPGRGAPGEEDVRAAAALAAWFSKARDSGKADVIVTRAEHVRKFKGAKPGQVILAKEDRVVVVRPQDSSAATAAVTTGGGGQ</sequence>
<dbReference type="GO" id="GO:0072344">
    <property type="term" value="P:rescue of stalled ribosome"/>
    <property type="evidence" value="ECO:0007669"/>
    <property type="project" value="InterPro"/>
</dbReference>
<dbReference type="RefSeq" id="XP_013904162.1">
    <property type="nucleotide sequence ID" value="XM_014048708.1"/>
</dbReference>
<organism evidence="7 8">
    <name type="scientific">Monoraphidium neglectum</name>
    <dbReference type="NCBI Taxonomy" id="145388"/>
    <lineage>
        <taxon>Eukaryota</taxon>
        <taxon>Viridiplantae</taxon>
        <taxon>Chlorophyta</taxon>
        <taxon>core chlorophytes</taxon>
        <taxon>Chlorophyceae</taxon>
        <taxon>CS clade</taxon>
        <taxon>Sphaeropleales</taxon>
        <taxon>Selenastraceae</taxon>
        <taxon>Monoraphidium</taxon>
    </lineage>
</organism>
<dbReference type="KEGG" id="mng:MNEG_2815"/>
<dbReference type="AlphaFoldDB" id="A0A0D2K411"/>
<evidence type="ECO:0000259" key="6">
    <source>
        <dbReference type="Pfam" id="PF05670"/>
    </source>
</evidence>
<keyword evidence="2" id="KW-0699">rRNA-binding</keyword>
<dbReference type="GO" id="GO:0000049">
    <property type="term" value="F:tRNA binding"/>
    <property type="evidence" value="ECO:0007669"/>
    <property type="project" value="UniProtKB-KW"/>
</dbReference>
<protein>
    <recommendedName>
        <fullName evidence="6">NFACT RNA-binding domain-containing protein</fullName>
    </recommendedName>
</protein>
<feature type="compositionally biased region" description="Low complexity" evidence="5">
    <location>
        <begin position="19"/>
        <end position="53"/>
    </location>
</feature>
<feature type="domain" description="NFACT RNA-binding" evidence="6">
    <location>
        <begin position="580"/>
        <end position="682"/>
    </location>
</feature>
<dbReference type="Proteomes" id="UP000054498">
    <property type="component" value="Unassembled WGS sequence"/>
</dbReference>
<feature type="region of interest" description="Disordered" evidence="5">
    <location>
        <begin position="19"/>
        <end position="58"/>
    </location>
</feature>
<dbReference type="PANTHER" id="PTHR15239">
    <property type="entry name" value="NUCLEAR EXPORT MEDIATOR FACTOR NEMF"/>
    <property type="match status" value="1"/>
</dbReference>
<evidence type="ECO:0000256" key="1">
    <source>
        <dbReference type="ARBA" id="ARBA00022555"/>
    </source>
</evidence>
<evidence type="ECO:0000256" key="5">
    <source>
        <dbReference type="SAM" id="MobiDB-lite"/>
    </source>
</evidence>
<feature type="region of interest" description="Disordered" evidence="5">
    <location>
        <begin position="251"/>
        <end position="288"/>
    </location>
</feature>
<dbReference type="GeneID" id="25735693"/>
<dbReference type="GO" id="GO:0043023">
    <property type="term" value="F:ribosomal large subunit binding"/>
    <property type="evidence" value="ECO:0007669"/>
    <property type="project" value="TreeGrafter"/>
</dbReference>
<dbReference type="PANTHER" id="PTHR15239:SF6">
    <property type="entry name" value="RIBOSOME QUALITY CONTROL COMPLEX SUBUNIT NEMF"/>
    <property type="match status" value="1"/>
</dbReference>
<feature type="compositionally biased region" description="Basic residues" evidence="5">
    <location>
        <begin position="555"/>
        <end position="565"/>
    </location>
</feature>
<evidence type="ECO:0000256" key="4">
    <source>
        <dbReference type="ARBA" id="ARBA00022917"/>
    </source>
</evidence>
<dbReference type="GO" id="GO:1990112">
    <property type="term" value="C:RQC complex"/>
    <property type="evidence" value="ECO:0007669"/>
    <property type="project" value="TreeGrafter"/>
</dbReference>
<evidence type="ECO:0000256" key="3">
    <source>
        <dbReference type="ARBA" id="ARBA00022884"/>
    </source>
</evidence>
<evidence type="ECO:0000256" key="2">
    <source>
        <dbReference type="ARBA" id="ARBA00022730"/>
    </source>
</evidence>
<dbReference type="EMBL" id="KK100551">
    <property type="protein sequence ID" value="KIZ05143.1"/>
    <property type="molecule type" value="Genomic_DNA"/>
</dbReference>
<evidence type="ECO:0000313" key="7">
    <source>
        <dbReference type="EMBL" id="KIZ05143.1"/>
    </source>
</evidence>
<reference evidence="7 8" key="1">
    <citation type="journal article" date="2013" name="BMC Genomics">
        <title>Reconstruction of the lipid metabolism for the microalga Monoraphidium neglectum from its genome sequence reveals characteristics suitable for biofuel production.</title>
        <authorList>
            <person name="Bogen C."/>
            <person name="Al-Dilaimi A."/>
            <person name="Albersmeier A."/>
            <person name="Wichmann J."/>
            <person name="Grundmann M."/>
            <person name="Rupp O."/>
            <person name="Lauersen K.J."/>
            <person name="Blifernez-Klassen O."/>
            <person name="Kalinowski J."/>
            <person name="Goesmann A."/>
            <person name="Mussgnug J.H."/>
            <person name="Kruse O."/>
        </authorList>
    </citation>
    <scope>NUCLEOTIDE SEQUENCE [LARGE SCALE GENOMIC DNA]</scope>
    <source>
        <strain evidence="7 8">SAG 48.87</strain>
    </source>
</reference>
<dbReference type="Pfam" id="PF05670">
    <property type="entry name" value="NFACT-R_1"/>
    <property type="match status" value="1"/>
</dbReference>
<dbReference type="InterPro" id="IPR051608">
    <property type="entry name" value="RQC_Subunit_NEMF"/>
</dbReference>
<keyword evidence="3" id="KW-0694">RNA-binding</keyword>
<name>A0A0D2K411_9CHLO</name>
<dbReference type="GO" id="GO:0019843">
    <property type="term" value="F:rRNA binding"/>
    <property type="evidence" value="ECO:0007669"/>
    <property type="project" value="UniProtKB-KW"/>
</dbReference>
<keyword evidence="4" id="KW-0648">Protein biosynthesis</keyword>
<evidence type="ECO:0000313" key="8">
    <source>
        <dbReference type="Proteomes" id="UP000054498"/>
    </source>
</evidence>
<keyword evidence="1" id="KW-0820">tRNA-binding</keyword>
<feature type="region of interest" description="Disordered" evidence="5">
    <location>
        <begin position="552"/>
        <end position="579"/>
    </location>
</feature>
<accession>A0A0D2K411</accession>
<dbReference type="Pfam" id="PF05833">
    <property type="entry name" value="NFACT_N"/>
    <property type="match status" value="2"/>
</dbReference>